<dbReference type="EMBL" id="CP034550">
    <property type="protein sequence ID" value="QFZ17093.1"/>
    <property type="molecule type" value="Genomic_DNA"/>
</dbReference>
<keyword evidence="1" id="KW-1133">Transmembrane helix</keyword>
<keyword evidence="1" id="KW-0812">Transmembrane</keyword>
<gene>
    <name evidence="3" type="ORF">EKG83_06065</name>
</gene>
<keyword evidence="2" id="KW-0732">Signal</keyword>
<evidence type="ECO:0008006" key="5">
    <source>
        <dbReference type="Google" id="ProtNLM"/>
    </source>
</evidence>
<feature type="transmembrane region" description="Helical" evidence="1">
    <location>
        <begin position="119"/>
        <end position="139"/>
    </location>
</feature>
<feature type="chain" id="PRO_5024861688" description="LPXTG cell wall anchor domain-containing protein" evidence="2">
    <location>
        <begin position="25"/>
        <end position="144"/>
    </location>
</feature>
<protein>
    <recommendedName>
        <fullName evidence="5">LPXTG cell wall anchor domain-containing protein</fullName>
    </recommendedName>
</protein>
<dbReference type="RefSeq" id="WP_153277907.1">
    <property type="nucleotide sequence ID" value="NZ_CP034550.1"/>
</dbReference>
<evidence type="ECO:0000313" key="4">
    <source>
        <dbReference type="Proteomes" id="UP000325787"/>
    </source>
</evidence>
<reference evidence="4" key="1">
    <citation type="journal article" date="2021" name="Curr. Microbiol.">
        <title>Complete genome of nocamycin-producing strain Saccharothrix syringae NRRL B-16468 reveals the biosynthetic potential for secondary metabolites.</title>
        <authorList>
            <person name="Mo X."/>
            <person name="Yang S."/>
        </authorList>
    </citation>
    <scope>NUCLEOTIDE SEQUENCE [LARGE SCALE GENOMIC DNA]</scope>
    <source>
        <strain evidence="4">ATCC 51364 / DSM 43886 / JCM 6844 / KCTC 9398 / NBRC 14523 / NRRL B-16468 / INA 2240</strain>
    </source>
</reference>
<name>A0A5Q0GT39_SACSY</name>
<feature type="signal peptide" evidence="2">
    <location>
        <begin position="1"/>
        <end position="24"/>
    </location>
</feature>
<dbReference type="Proteomes" id="UP000325787">
    <property type="component" value="Chromosome"/>
</dbReference>
<keyword evidence="4" id="KW-1185">Reference proteome</keyword>
<evidence type="ECO:0000256" key="2">
    <source>
        <dbReference type="SAM" id="SignalP"/>
    </source>
</evidence>
<organism evidence="3 4">
    <name type="scientific">Saccharothrix syringae</name>
    <name type="common">Nocardiopsis syringae</name>
    <dbReference type="NCBI Taxonomy" id="103733"/>
    <lineage>
        <taxon>Bacteria</taxon>
        <taxon>Bacillati</taxon>
        <taxon>Actinomycetota</taxon>
        <taxon>Actinomycetes</taxon>
        <taxon>Pseudonocardiales</taxon>
        <taxon>Pseudonocardiaceae</taxon>
        <taxon>Saccharothrix</taxon>
    </lineage>
</organism>
<evidence type="ECO:0000256" key="1">
    <source>
        <dbReference type="SAM" id="Phobius"/>
    </source>
</evidence>
<dbReference type="KEGG" id="ssyi:EKG83_06065"/>
<sequence length="144" mass="13849">MSRRTAVALCLCLGLSALPGTASAGPCRHLGDPPCPFPTTTADLSGTSAAATTTADLSGTSAVATTTTTTAAVAGSTAAAGPTSAVLAVVATAPVVASAPAPRAVPPSADALADTGPRALWPSLLGLVALLTGSLLVLFSRRRA</sequence>
<evidence type="ECO:0000313" key="3">
    <source>
        <dbReference type="EMBL" id="QFZ17093.1"/>
    </source>
</evidence>
<keyword evidence="1" id="KW-0472">Membrane</keyword>
<dbReference type="AlphaFoldDB" id="A0A5Q0GT39"/>
<proteinExistence type="predicted"/>
<accession>A0A5Q0GT39</accession>